<reference evidence="3" key="1">
    <citation type="submission" date="2016-11" db="UniProtKB">
        <authorList>
            <consortium name="WormBaseParasite"/>
        </authorList>
    </citation>
    <scope>IDENTIFICATION</scope>
</reference>
<evidence type="ECO:0000313" key="2">
    <source>
        <dbReference type="Proteomes" id="UP000095281"/>
    </source>
</evidence>
<keyword evidence="2" id="KW-1185">Reference proteome</keyword>
<dbReference type="AlphaFoldDB" id="A0A1I8B8M0"/>
<feature type="compositionally biased region" description="Low complexity" evidence="1">
    <location>
        <begin position="100"/>
        <end position="116"/>
    </location>
</feature>
<accession>A0A1I8B8M0</accession>
<proteinExistence type="predicted"/>
<organism evidence="2 3">
    <name type="scientific">Meloidogyne hapla</name>
    <name type="common">Root-knot nematode worm</name>
    <dbReference type="NCBI Taxonomy" id="6305"/>
    <lineage>
        <taxon>Eukaryota</taxon>
        <taxon>Metazoa</taxon>
        <taxon>Ecdysozoa</taxon>
        <taxon>Nematoda</taxon>
        <taxon>Chromadorea</taxon>
        <taxon>Rhabditida</taxon>
        <taxon>Tylenchina</taxon>
        <taxon>Tylenchomorpha</taxon>
        <taxon>Tylenchoidea</taxon>
        <taxon>Meloidogynidae</taxon>
        <taxon>Meloidogyninae</taxon>
        <taxon>Meloidogyne</taxon>
    </lineage>
</organism>
<evidence type="ECO:0000256" key="1">
    <source>
        <dbReference type="SAM" id="MobiDB-lite"/>
    </source>
</evidence>
<feature type="compositionally biased region" description="Acidic residues" evidence="1">
    <location>
        <begin position="155"/>
        <end position="164"/>
    </location>
</feature>
<dbReference type="WBParaSite" id="MhA1_Contig1624.frz3.gene14">
    <property type="protein sequence ID" value="MhA1_Contig1624.frz3.gene14"/>
    <property type="gene ID" value="MhA1_Contig1624.frz3.gene14"/>
</dbReference>
<evidence type="ECO:0000313" key="3">
    <source>
        <dbReference type="WBParaSite" id="MhA1_Contig1624.frz3.gene14"/>
    </source>
</evidence>
<feature type="region of interest" description="Disordered" evidence="1">
    <location>
        <begin position="76"/>
        <end position="170"/>
    </location>
</feature>
<protein>
    <submittedName>
        <fullName evidence="3">Abi_HHR domain-containing protein</fullName>
    </submittedName>
</protein>
<dbReference type="Proteomes" id="UP000095281">
    <property type="component" value="Unplaced"/>
</dbReference>
<name>A0A1I8B8M0_MELHA</name>
<sequence length="170" mass="18647">MAIAPGLDQKFTIVKAIVDTGKETIEIGEKILEQVQGELGDLALFQSDHDACLTTLVESAKTIAMDQQCLTSKGIFCDPRGGLGTQDKVESTPRNVISKPATSTLTTPMTSTPKSSILKPTTPKRTGKRQAPPQSPPPKKLPLRRIDPNKTMDTVYDDDEDDENYNFWND</sequence>